<dbReference type="InterPro" id="IPR011990">
    <property type="entry name" value="TPR-like_helical_dom_sf"/>
</dbReference>
<dbReference type="SUPFAM" id="SSF48452">
    <property type="entry name" value="TPR-like"/>
    <property type="match status" value="1"/>
</dbReference>
<evidence type="ECO:0000313" key="1">
    <source>
        <dbReference type="EMBL" id="NYF49814.1"/>
    </source>
</evidence>
<gene>
    <name evidence="1" type="ORF">HDF12_000179</name>
</gene>
<name>A0A7Y9T2X6_9BACT</name>
<sequence>METQGLLERFEAAVRKMESGDYSAALAEFELLESLSEHPSDIALLRLFQTSCLTDMGEKSEARNRIGTIQKNQLGSVDQIGYEYEYARIMRADEYLQVALDLSRNALKSIEDDKDSRNSTVAMNLSTLSGILLAETGKCDEAIPVLEKVPVEDPGWAEATLKLGDCKYKKRLYGEAIKNYGDVISRGKEVHPIFLDAAIRNTGSAFYDLGEYAKAIDCLELIKDKYEDYPSLKSEVLEILSSAYSKLEQGGNVQMHPSTGSRLVQ</sequence>
<accession>A0A7Y9T2X6</accession>
<dbReference type="Proteomes" id="UP000534186">
    <property type="component" value="Unassembled WGS sequence"/>
</dbReference>
<dbReference type="InterPro" id="IPR019734">
    <property type="entry name" value="TPR_rpt"/>
</dbReference>
<dbReference type="Gene3D" id="1.25.40.10">
    <property type="entry name" value="Tetratricopeptide repeat domain"/>
    <property type="match status" value="1"/>
</dbReference>
<evidence type="ECO:0000313" key="2">
    <source>
        <dbReference type="Proteomes" id="UP000534186"/>
    </source>
</evidence>
<organism evidence="1 2">
    <name type="scientific">Tunturiibacter lichenicola</name>
    <dbReference type="NCBI Taxonomy" id="2051959"/>
    <lineage>
        <taxon>Bacteria</taxon>
        <taxon>Pseudomonadati</taxon>
        <taxon>Acidobacteriota</taxon>
        <taxon>Terriglobia</taxon>
        <taxon>Terriglobales</taxon>
        <taxon>Acidobacteriaceae</taxon>
        <taxon>Tunturiibacter</taxon>
    </lineage>
</organism>
<comment type="caution">
    <text evidence="1">The sequence shown here is derived from an EMBL/GenBank/DDBJ whole genome shotgun (WGS) entry which is preliminary data.</text>
</comment>
<dbReference type="EMBL" id="JACCCV010000001">
    <property type="protein sequence ID" value="NYF49814.1"/>
    <property type="molecule type" value="Genomic_DNA"/>
</dbReference>
<dbReference type="AlphaFoldDB" id="A0A7Y9T2X6"/>
<dbReference type="Pfam" id="PF13174">
    <property type="entry name" value="TPR_6"/>
    <property type="match status" value="1"/>
</dbReference>
<reference evidence="1 2" key="1">
    <citation type="submission" date="2020-07" db="EMBL/GenBank/DDBJ databases">
        <title>Genomic Encyclopedia of Type Strains, Phase IV (KMG-V): Genome sequencing to study the core and pangenomes of soil and plant-associated prokaryotes.</title>
        <authorList>
            <person name="Whitman W."/>
        </authorList>
    </citation>
    <scope>NUCLEOTIDE SEQUENCE [LARGE SCALE GENOMIC DNA]</scope>
    <source>
        <strain evidence="1 2">M8UP30</strain>
    </source>
</reference>
<protein>
    <submittedName>
        <fullName evidence="1">Tetratricopeptide (TPR) repeat protein</fullName>
    </submittedName>
</protein>
<proteinExistence type="predicted"/>